<name>A0AAD9PK97_9APIC</name>
<sequence length="231" mass="26292">MHQLFERLKREKTQLQERSKQNEEAAKIYAEYLKSFGGHESDSNNIYPIGENEAAPAVGSADDKPSANYLSQFANTSSKTLASSTRREIDALSREFQEQWTTLESHWQQSLNCNRQNIPLLLKVHGLPLGTTPDHLVQELASYGPINVEMHLPDVATVSFENPYEVIKAQQRFGSEIVILNQKCPLEWCLEDFIIKDEALVRVPCNIVKRRVVDLMASYTAEVGFRSTFNF</sequence>
<dbReference type="InterPro" id="IPR035979">
    <property type="entry name" value="RBD_domain_sf"/>
</dbReference>
<dbReference type="Proteomes" id="UP001214638">
    <property type="component" value="Unassembled WGS sequence"/>
</dbReference>
<comment type="caution">
    <text evidence="1">The sequence shown here is derived from an EMBL/GenBank/DDBJ whole genome shotgun (WGS) entry which is preliminary data.</text>
</comment>
<dbReference type="SUPFAM" id="SSF54928">
    <property type="entry name" value="RNA-binding domain, RBD"/>
    <property type="match status" value="1"/>
</dbReference>
<evidence type="ECO:0000313" key="1">
    <source>
        <dbReference type="EMBL" id="KAK2196409.1"/>
    </source>
</evidence>
<organism evidence="1 2">
    <name type="scientific">Babesia duncani</name>
    <dbReference type="NCBI Taxonomy" id="323732"/>
    <lineage>
        <taxon>Eukaryota</taxon>
        <taxon>Sar</taxon>
        <taxon>Alveolata</taxon>
        <taxon>Apicomplexa</taxon>
        <taxon>Aconoidasida</taxon>
        <taxon>Piroplasmida</taxon>
        <taxon>Babesiidae</taxon>
        <taxon>Babesia</taxon>
    </lineage>
</organism>
<evidence type="ECO:0000313" key="2">
    <source>
        <dbReference type="Proteomes" id="UP001214638"/>
    </source>
</evidence>
<dbReference type="GO" id="GO:0003676">
    <property type="term" value="F:nucleic acid binding"/>
    <property type="evidence" value="ECO:0007669"/>
    <property type="project" value="InterPro"/>
</dbReference>
<reference evidence="1" key="1">
    <citation type="journal article" date="2023" name="Nat. Microbiol.">
        <title>Babesia duncani multi-omics identifies virulence factors and drug targets.</title>
        <authorList>
            <person name="Singh P."/>
            <person name="Lonardi S."/>
            <person name="Liang Q."/>
            <person name="Vydyam P."/>
            <person name="Khabirova E."/>
            <person name="Fang T."/>
            <person name="Gihaz S."/>
            <person name="Thekkiniath J."/>
            <person name="Munshi M."/>
            <person name="Abel S."/>
            <person name="Ciampossin L."/>
            <person name="Batugedara G."/>
            <person name="Gupta M."/>
            <person name="Lu X.M."/>
            <person name="Lenz T."/>
            <person name="Chakravarty S."/>
            <person name="Cornillot E."/>
            <person name="Hu Y."/>
            <person name="Ma W."/>
            <person name="Gonzalez L.M."/>
            <person name="Sanchez S."/>
            <person name="Estrada K."/>
            <person name="Sanchez-Flores A."/>
            <person name="Montero E."/>
            <person name="Harb O.S."/>
            <person name="Le Roch K.G."/>
            <person name="Mamoun C.B."/>
        </authorList>
    </citation>
    <scope>NUCLEOTIDE SEQUENCE</scope>
    <source>
        <strain evidence="1">WA1</strain>
    </source>
</reference>
<keyword evidence="2" id="KW-1185">Reference proteome</keyword>
<dbReference type="GeneID" id="94335953"/>
<protein>
    <submittedName>
        <fullName evidence="1">RNA-binding domain superfamily</fullName>
    </submittedName>
</protein>
<dbReference type="RefSeq" id="XP_067803251.1">
    <property type="nucleotide sequence ID" value="XM_067946687.1"/>
</dbReference>
<proteinExistence type="predicted"/>
<gene>
    <name evidence="1" type="ORF">BdWA1_001655</name>
</gene>
<dbReference type="KEGG" id="bdw:94335953"/>
<dbReference type="AlphaFoldDB" id="A0AAD9PK97"/>
<accession>A0AAD9PK97</accession>
<dbReference type="EMBL" id="JALLKP010000002">
    <property type="protein sequence ID" value="KAK2196409.1"/>
    <property type="molecule type" value="Genomic_DNA"/>
</dbReference>
<dbReference type="CDD" id="cd00590">
    <property type="entry name" value="RRM_SF"/>
    <property type="match status" value="1"/>
</dbReference>